<organism evidence="1 2">
    <name type="scientific">Liparis tanakae</name>
    <name type="common">Tanaka's snailfish</name>
    <dbReference type="NCBI Taxonomy" id="230148"/>
    <lineage>
        <taxon>Eukaryota</taxon>
        <taxon>Metazoa</taxon>
        <taxon>Chordata</taxon>
        <taxon>Craniata</taxon>
        <taxon>Vertebrata</taxon>
        <taxon>Euteleostomi</taxon>
        <taxon>Actinopterygii</taxon>
        <taxon>Neopterygii</taxon>
        <taxon>Teleostei</taxon>
        <taxon>Neoteleostei</taxon>
        <taxon>Acanthomorphata</taxon>
        <taxon>Eupercaria</taxon>
        <taxon>Perciformes</taxon>
        <taxon>Cottioidei</taxon>
        <taxon>Cottales</taxon>
        <taxon>Liparidae</taxon>
        <taxon>Liparis</taxon>
    </lineage>
</organism>
<proteinExistence type="predicted"/>
<keyword evidence="2" id="KW-1185">Reference proteome</keyword>
<evidence type="ECO:0000313" key="1">
    <source>
        <dbReference type="EMBL" id="TNN43664.1"/>
    </source>
</evidence>
<evidence type="ECO:0000313" key="2">
    <source>
        <dbReference type="Proteomes" id="UP000314294"/>
    </source>
</evidence>
<dbReference type="Proteomes" id="UP000314294">
    <property type="component" value="Unassembled WGS sequence"/>
</dbReference>
<reference evidence="1 2" key="1">
    <citation type="submission" date="2019-03" db="EMBL/GenBank/DDBJ databases">
        <title>First draft genome of Liparis tanakae, snailfish: a comprehensive survey of snailfish specific genes.</title>
        <authorList>
            <person name="Kim W."/>
            <person name="Song I."/>
            <person name="Jeong J.-H."/>
            <person name="Kim D."/>
            <person name="Kim S."/>
            <person name="Ryu S."/>
            <person name="Song J.Y."/>
            <person name="Lee S.K."/>
        </authorList>
    </citation>
    <scope>NUCLEOTIDE SEQUENCE [LARGE SCALE GENOMIC DNA]</scope>
    <source>
        <tissue evidence="1">Muscle</tissue>
    </source>
</reference>
<accession>A0A4Z2FSH3</accession>
<name>A0A4Z2FSH3_9TELE</name>
<gene>
    <name evidence="1" type="ORF">EYF80_046133</name>
</gene>
<dbReference type="EMBL" id="SRLO01000952">
    <property type="protein sequence ID" value="TNN43664.1"/>
    <property type="molecule type" value="Genomic_DNA"/>
</dbReference>
<protein>
    <submittedName>
        <fullName evidence="1">Uncharacterized protein</fullName>
    </submittedName>
</protein>
<comment type="caution">
    <text evidence="1">The sequence shown here is derived from an EMBL/GenBank/DDBJ whole genome shotgun (WGS) entry which is preliminary data.</text>
</comment>
<sequence length="157" mass="17464">MAKSRTPPSPHRIDVSHLRLCLTNRLQTVLQRHVLIESYWDEEGALPDVQGSQIQEDEGFKAQDYQYPLHGSHQEANEMLHGQSDGRQPPILEACQAEVAEGGRGALSRLLAELSSAGGRRAMRRGMEEVQATASPAAPGKLLQRGYQRRLGRWLAM</sequence>
<dbReference type="AlphaFoldDB" id="A0A4Z2FSH3"/>